<dbReference type="AlphaFoldDB" id="A0A915MIG5"/>
<evidence type="ECO:0000313" key="2">
    <source>
        <dbReference type="Proteomes" id="UP000887561"/>
    </source>
</evidence>
<sequence length="121" mass="14012">MEDGFARIKEEYVLGINKKCGNNDVNKEDVAPSKQPEKRRGMDRQRNSKMLKAKIEMGKNEIRICPSVFSEDNVKCKYGDKCLALHSKEEYWAKKPPDIGFLLNLRIHFIVSVFRSSLSYL</sequence>
<evidence type="ECO:0000256" key="1">
    <source>
        <dbReference type="SAM" id="MobiDB-lite"/>
    </source>
</evidence>
<organism evidence="2 3">
    <name type="scientific">Meloidogyne javanica</name>
    <name type="common">Root-knot nematode worm</name>
    <dbReference type="NCBI Taxonomy" id="6303"/>
    <lineage>
        <taxon>Eukaryota</taxon>
        <taxon>Metazoa</taxon>
        <taxon>Ecdysozoa</taxon>
        <taxon>Nematoda</taxon>
        <taxon>Chromadorea</taxon>
        <taxon>Rhabditida</taxon>
        <taxon>Tylenchina</taxon>
        <taxon>Tylenchomorpha</taxon>
        <taxon>Tylenchoidea</taxon>
        <taxon>Meloidogynidae</taxon>
        <taxon>Meloidogyninae</taxon>
        <taxon>Meloidogyne</taxon>
        <taxon>Meloidogyne incognita group</taxon>
    </lineage>
</organism>
<feature type="region of interest" description="Disordered" evidence="1">
    <location>
        <begin position="21"/>
        <end position="48"/>
    </location>
</feature>
<proteinExistence type="predicted"/>
<keyword evidence="2" id="KW-1185">Reference proteome</keyword>
<feature type="compositionally biased region" description="Basic and acidic residues" evidence="1">
    <location>
        <begin position="25"/>
        <end position="46"/>
    </location>
</feature>
<protein>
    <submittedName>
        <fullName evidence="3">C3H1-type domain-containing protein</fullName>
    </submittedName>
</protein>
<reference evidence="3" key="1">
    <citation type="submission" date="2022-11" db="UniProtKB">
        <authorList>
            <consortium name="WormBaseParasite"/>
        </authorList>
    </citation>
    <scope>IDENTIFICATION</scope>
</reference>
<dbReference type="WBParaSite" id="scaffold37361_cov473.g23308">
    <property type="protein sequence ID" value="scaffold37361_cov473.g23308"/>
    <property type="gene ID" value="scaffold37361_cov473.g23308"/>
</dbReference>
<name>A0A915MIG5_MELJA</name>
<evidence type="ECO:0000313" key="3">
    <source>
        <dbReference type="WBParaSite" id="scaffold37361_cov473.g23308"/>
    </source>
</evidence>
<accession>A0A915MIG5</accession>
<dbReference type="Proteomes" id="UP000887561">
    <property type="component" value="Unplaced"/>
</dbReference>